<dbReference type="Proteomes" id="UP000198668">
    <property type="component" value="Unassembled WGS sequence"/>
</dbReference>
<dbReference type="RefSeq" id="WP_177186191.1">
    <property type="nucleotide sequence ID" value="NZ_FOQE01000016.1"/>
</dbReference>
<gene>
    <name evidence="2" type="ORF">SAMN04489868_11619</name>
</gene>
<protein>
    <submittedName>
        <fullName evidence="2">Uncharacterized protein</fullName>
    </submittedName>
</protein>
<dbReference type="EMBL" id="FOQE01000016">
    <property type="protein sequence ID" value="SFH71997.1"/>
    <property type="molecule type" value="Genomic_DNA"/>
</dbReference>
<proteinExistence type="predicted"/>
<name>A0A1I3CBZ4_9LACT</name>
<accession>A0A1I3CBZ4</accession>
<sequence>METKMQQLWLKKIILAILNGCLFWPILQLFIQVNEFPSARPLLVFFYRF</sequence>
<organism evidence="2 3">
    <name type="scientific">Pisciglobus halotolerans</name>
    <dbReference type="NCBI Taxonomy" id="745365"/>
    <lineage>
        <taxon>Bacteria</taxon>
        <taxon>Bacillati</taxon>
        <taxon>Bacillota</taxon>
        <taxon>Bacilli</taxon>
        <taxon>Lactobacillales</taxon>
        <taxon>Carnobacteriaceae</taxon>
    </lineage>
</organism>
<feature type="transmembrane region" description="Helical" evidence="1">
    <location>
        <begin position="12"/>
        <end position="31"/>
    </location>
</feature>
<evidence type="ECO:0000256" key="1">
    <source>
        <dbReference type="SAM" id="Phobius"/>
    </source>
</evidence>
<dbReference type="AlphaFoldDB" id="A0A1I3CBZ4"/>
<keyword evidence="1" id="KW-0472">Membrane</keyword>
<evidence type="ECO:0000313" key="2">
    <source>
        <dbReference type="EMBL" id="SFH71997.1"/>
    </source>
</evidence>
<keyword evidence="1" id="KW-1133">Transmembrane helix</keyword>
<evidence type="ECO:0000313" key="3">
    <source>
        <dbReference type="Proteomes" id="UP000198668"/>
    </source>
</evidence>
<keyword evidence="3" id="KW-1185">Reference proteome</keyword>
<reference evidence="2 3" key="1">
    <citation type="submission" date="2016-10" db="EMBL/GenBank/DDBJ databases">
        <authorList>
            <person name="de Groot N.N."/>
        </authorList>
    </citation>
    <scope>NUCLEOTIDE SEQUENCE [LARGE SCALE GENOMIC DNA]</scope>
    <source>
        <strain evidence="2 3">DSM 27630</strain>
    </source>
</reference>
<keyword evidence="1" id="KW-0812">Transmembrane</keyword>